<accession>A0A931CSL5</accession>
<dbReference type="SMART" id="SM00903">
    <property type="entry name" value="Flavin_Reduct"/>
    <property type="match status" value="1"/>
</dbReference>
<evidence type="ECO:0000256" key="2">
    <source>
        <dbReference type="SAM" id="MobiDB-lite"/>
    </source>
</evidence>
<feature type="region of interest" description="Disordered" evidence="2">
    <location>
        <begin position="1"/>
        <end position="35"/>
    </location>
</feature>
<keyword evidence="5" id="KW-1185">Reference proteome</keyword>
<dbReference type="GO" id="GO:0042602">
    <property type="term" value="F:riboflavin reductase (NADPH) activity"/>
    <property type="evidence" value="ECO:0007669"/>
    <property type="project" value="TreeGrafter"/>
</dbReference>
<evidence type="ECO:0000313" key="4">
    <source>
        <dbReference type="EMBL" id="MBG0741486.1"/>
    </source>
</evidence>
<dbReference type="Gene3D" id="2.30.110.10">
    <property type="entry name" value="Electron Transport, Fmn-binding Protein, Chain A"/>
    <property type="match status" value="1"/>
</dbReference>
<dbReference type="Proteomes" id="UP000655366">
    <property type="component" value="Unassembled WGS sequence"/>
</dbReference>
<dbReference type="InterPro" id="IPR012349">
    <property type="entry name" value="Split_barrel_FMN-bd"/>
</dbReference>
<dbReference type="RefSeq" id="WP_196398415.1">
    <property type="nucleotide sequence ID" value="NZ_JADNYM010000031.1"/>
</dbReference>
<feature type="compositionally biased region" description="Polar residues" evidence="2">
    <location>
        <begin position="1"/>
        <end position="18"/>
    </location>
</feature>
<protein>
    <submittedName>
        <fullName evidence="4">Flavin reductase</fullName>
    </submittedName>
</protein>
<gene>
    <name evidence="4" type="ORF">IV500_19150</name>
</gene>
<sequence length="195" mass="20904">MISKPNESAATSAPSAPNQARAKAQGAAVRSRSALAPREHHFRGSLGRYATGVAIVTFDGMTKRHGITVNSFTSVSMDPPLVLVSIARSTKAHDELAGRPFAVNILGAEQRTLAMHFAGRPGPDPLWVEGEVAPRLSNVLAYFECRPWAAYPGGDHTLYLGEVAHFNYRSGDALAFANSTFTTIPQGQRGMEDVL</sequence>
<reference evidence="4 5" key="1">
    <citation type="submission" date="2020-11" db="EMBL/GenBank/DDBJ databases">
        <title>Arthrobacter antarcticus sp. nov., isolated from Antarctic Soil.</title>
        <authorList>
            <person name="Li J."/>
        </authorList>
    </citation>
    <scope>NUCLEOTIDE SEQUENCE [LARGE SCALE GENOMIC DNA]</scope>
    <source>
        <strain evidence="4 5">Z1-20</strain>
    </source>
</reference>
<evidence type="ECO:0000313" key="5">
    <source>
        <dbReference type="Proteomes" id="UP000655366"/>
    </source>
</evidence>
<dbReference type="InterPro" id="IPR050268">
    <property type="entry name" value="NADH-dep_flavin_reductase"/>
</dbReference>
<evidence type="ECO:0000259" key="3">
    <source>
        <dbReference type="SMART" id="SM00903"/>
    </source>
</evidence>
<keyword evidence="1" id="KW-0560">Oxidoreductase</keyword>
<organism evidence="4 5">
    <name type="scientific">Arthrobacter terrae</name>
    <dbReference type="NCBI Taxonomy" id="2935737"/>
    <lineage>
        <taxon>Bacteria</taxon>
        <taxon>Bacillati</taxon>
        <taxon>Actinomycetota</taxon>
        <taxon>Actinomycetes</taxon>
        <taxon>Micrococcales</taxon>
        <taxon>Micrococcaceae</taxon>
        <taxon>Arthrobacter</taxon>
    </lineage>
</organism>
<dbReference type="AlphaFoldDB" id="A0A931CSL5"/>
<name>A0A931CSL5_9MICC</name>
<dbReference type="PANTHER" id="PTHR30466">
    <property type="entry name" value="FLAVIN REDUCTASE"/>
    <property type="match status" value="1"/>
</dbReference>
<dbReference type="Pfam" id="PF01613">
    <property type="entry name" value="Flavin_Reduct"/>
    <property type="match status" value="1"/>
</dbReference>
<dbReference type="SUPFAM" id="SSF50475">
    <property type="entry name" value="FMN-binding split barrel"/>
    <property type="match status" value="1"/>
</dbReference>
<dbReference type="GO" id="GO:0010181">
    <property type="term" value="F:FMN binding"/>
    <property type="evidence" value="ECO:0007669"/>
    <property type="project" value="InterPro"/>
</dbReference>
<comment type="caution">
    <text evidence="4">The sequence shown here is derived from an EMBL/GenBank/DDBJ whole genome shotgun (WGS) entry which is preliminary data.</text>
</comment>
<evidence type="ECO:0000256" key="1">
    <source>
        <dbReference type="ARBA" id="ARBA00023002"/>
    </source>
</evidence>
<proteinExistence type="predicted"/>
<dbReference type="PANTHER" id="PTHR30466:SF1">
    <property type="entry name" value="FMN REDUCTASE (NADH) RUTF"/>
    <property type="match status" value="1"/>
</dbReference>
<feature type="domain" description="Flavin reductase like" evidence="3">
    <location>
        <begin position="46"/>
        <end position="183"/>
    </location>
</feature>
<dbReference type="EMBL" id="JADNYM010000031">
    <property type="protein sequence ID" value="MBG0741486.1"/>
    <property type="molecule type" value="Genomic_DNA"/>
</dbReference>
<dbReference type="InterPro" id="IPR002563">
    <property type="entry name" value="Flavin_Rdtase-like_dom"/>
</dbReference>